<dbReference type="Proteomes" id="UP000195105">
    <property type="component" value="Unassembled WGS sequence"/>
</dbReference>
<proteinExistence type="predicted"/>
<protein>
    <recommendedName>
        <fullName evidence="3">PqqD family protein</fullName>
    </recommendedName>
</protein>
<dbReference type="NCBIfam" id="NF033530">
    <property type="entry name" value="lasso_PqqD_Strm"/>
    <property type="match status" value="1"/>
</dbReference>
<evidence type="ECO:0000313" key="2">
    <source>
        <dbReference type="Proteomes" id="UP000195105"/>
    </source>
</evidence>
<accession>A0A243RKM9</accession>
<name>A0A243RKM9_9ACTN</name>
<evidence type="ECO:0000313" key="1">
    <source>
        <dbReference type="EMBL" id="OUC95449.1"/>
    </source>
</evidence>
<organism evidence="1 2">
    <name type="scientific">Streptomyces swartbergensis</name>
    <dbReference type="NCBI Taxonomy" id="487165"/>
    <lineage>
        <taxon>Bacteria</taxon>
        <taxon>Bacillati</taxon>
        <taxon>Actinomycetota</taxon>
        <taxon>Actinomycetes</taxon>
        <taxon>Kitasatosporales</taxon>
        <taxon>Streptomycetaceae</taxon>
        <taxon>Streptomyces</taxon>
    </lineage>
</organism>
<keyword evidence="2" id="KW-1185">Reference proteome</keyword>
<evidence type="ECO:0008006" key="3">
    <source>
        <dbReference type="Google" id="ProtNLM"/>
    </source>
</evidence>
<dbReference type="InterPro" id="IPR008792">
    <property type="entry name" value="PQQD"/>
</dbReference>
<dbReference type="EMBL" id="NGFN01000299">
    <property type="protein sequence ID" value="OUC95449.1"/>
    <property type="molecule type" value="Genomic_DNA"/>
</dbReference>
<dbReference type="RefSeq" id="WP_086604539.1">
    <property type="nucleotide sequence ID" value="NZ_NGFN01000299.1"/>
</dbReference>
<dbReference type="AlphaFoldDB" id="A0A243RKM9"/>
<dbReference type="Pfam" id="PF05402">
    <property type="entry name" value="PqqD"/>
    <property type="match status" value="1"/>
</dbReference>
<dbReference type="InterPro" id="IPR041881">
    <property type="entry name" value="PqqD_sf"/>
</dbReference>
<sequence>MAAITLRPEVTAVDTGQTMVLLNQHTGRYWQLNATGALILRALLRDGTPTTAAAALIRAHPQAAERADRDVDDLLTALRTHHLLSD</sequence>
<reference evidence="1 2" key="1">
    <citation type="submission" date="2017-05" db="EMBL/GenBank/DDBJ databases">
        <title>Biotechnological potential of actinobacteria isolated from South African environments.</title>
        <authorList>
            <person name="Le Roes-Hill M."/>
            <person name="Prins A."/>
            <person name="Durrell K.A."/>
        </authorList>
    </citation>
    <scope>NUCLEOTIDE SEQUENCE [LARGE SCALE GENOMIC DNA]</scope>
    <source>
        <strain evidence="1 2">HMC13</strain>
    </source>
</reference>
<dbReference type="Gene3D" id="1.10.10.1150">
    <property type="entry name" value="Coenzyme PQQ synthesis protein D (PqqD)"/>
    <property type="match status" value="1"/>
</dbReference>
<comment type="caution">
    <text evidence="1">The sequence shown here is derived from an EMBL/GenBank/DDBJ whole genome shotgun (WGS) entry which is preliminary data.</text>
</comment>
<gene>
    <name evidence="1" type="ORF">CA983_33365</name>
</gene>